<organism evidence="2 3">
    <name type="scientific">Macrostomum lignano</name>
    <dbReference type="NCBI Taxonomy" id="282301"/>
    <lineage>
        <taxon>Eukaryota</taxon>
        <taxon>Metazoa</taxon>
        <taxon>Spiralia</taxon>
        <taxon>Lophotrochozoa</taxon>
        <taxon>Platyhelminthes</taxon>
        <taxon>Rhabditophora</taxon>
        <taxon>Macrostomorpha</taxon>
        <taxon>Macrostomida</taxon>
        <taxon>Macrostomidae</taxon>
        <taxon>Macrostomum</taxon>
    </lineage>
</organism>
<dbReference type="WBParaSite" id="maker-unitig_43406-snap-gene-0.1-mRNA-1">
    <property type="protein sequence ID" value="maker-unitig_43406-snap-gene-0.1-mRNA-1"/>
    <property type="gene ID" value="maker-unitig_43406-snap-gene-0.1"/>
</dbReference>
<accession>A0A1I8FPR0</accession>
<name>A0A1I8FPR0_9PLAT</name>
<evidence type="ECO:0000256" key="1">
    <source>
        <dbReference type="SAM" id="MobiDB-lite"/>
    </source>
</evidence>
<feature type="region of interest" description="Disordered" evidence="1">
    <location>
        <begin position="13"/>
        <end position="40"/>
    </location>
</feature>
<evidence type="ECO:0000313" key="2">
    <source>
        <dbReference type="Proteomes" id="UP000095280"/>
    </source>
</evidence>
<dbReference type="AlphaFoldDB" id="A0A1I8FPR0"/>
<feature type="compositionally biased region" description="Low complexity" evidence="1">
    <location>
        <begin position="23"/>
        <end position="40"/>
    </location>
</feature>
<evidence type="ECO:0000313" key="3">
    <source>
        <dbReference type="WBParaSite" id="maker-unitig_43406-snap-gene-0.1-mRNA-1"/>
    </source>
</evidence>
<feature type="region of interest" description="Disordered" evidence="1">
    <location>
        <begin position="56"/>
        <end position="118"/>
    </location>
</feature>
<sequence>AQLPMPIIICRRLPHHRMPPPAASSVLPASASANSSEQCDAASGLGRARLLALRVSSSSSSSRLNRQLSSLASASQPGSPCQNSRSELGQDIAVEQQQASSSSSKQQQRSSKSAVLSR</sequence>
<reference evidence="3" key="1">
    <citation type="submission" date="2016-11" db="UniProtKB">
        <authorList>
            <consortium name="WormBaseParasite"/>
        </authorList>
    </citation>
    <scope>IDENTIFICATION</scope>
</reference>
<protein>
    <submittedName>
        <fullName evidence="3">Kinesin motor domain-containing protein</fullName>
    </submittedName>
</protein>
<feature type="compositionally biased region" description="Low complexity" evidence="1">
    <location>
        <begin position="56"/>
        <end position="75"/>
    </location>
</feature>
<feature type="compositionally biased region" description="Low complexity" evidence="1">
    <location>
        <begin position="96"/>
        <end position="118"/>
    </location>
</feature>
<keyword evidence="2" id="KW-1185">Reference proteome</keyword>
<dbReference type="Proteomes" id="UP000095280">
    <property type="component" value="Unplaced"/>
</dbReference>
<feature type="compositionally biased region" description="Polar residues" evidence="1">
    <location>
        <begin position="76"/>
        <end position="87"/>
    </location>
</feature>
<proteinExistence type="predicted"/>